<sequence>MGKTRPDKKNKKKGGISRAAQADSSNTNDGAKAISPLYLVSVAEELVQGGNAPDALTICKQALEASQPSSDGALASLNLLGQINIELGDFDAARSCLMRAVSIDQDGSRSEEVGGGPEKFLCLAQLSEEGGMDSVKWFERGAGVLKAQIQRLEEATPLRKRDEAQETTLDGLRRKHAACLCAVAEIYMTDLSWEADAEQRCEALVTEATMVAPDSAESWQTLANVRISQTRIDDAKAALSRSVEIWKDLPMEDPSVPDFPTRVSLARLLMEVEMEQEALEVLERLVGEDDDSVEVWYLGGWALFVMGDKQKANKKEEDAEWKMTWFSSRTWLNQCLMLFKKQEYEDDRLGDHAQELLSNIAKELGVAPIMEEGEEEEEEGDWEDDEANEDDEMEG</sequence>
<dbReference type="Gene3D" id="1.25.40.10">
    <property type="entry name" value="Tetratricopeptide repeat domain"/>
    <property type="match status" value="2"/>
</dbReference>
<dbReference type="SUPFAM" id="SSF48452">
    <property type="entry name" value="TPR-like"/>
    <property type="match status" value="1"/>
</dbReference>
<protein>
    <submittedName>
        <fullName evidence="3">Uncharacterized protein</fullName>
    </submittedName>
</protein>
<comment type="caution">
    <text evidence="3">The sequence shown here is derived from an EMBL/GenBank/DDBJ whole genome shotgun (WGS) entry which is preliminary data.</text>
</comment>
<evidence type="ECO:0000313" key="3">
    <source>
        <dbReference type="EMBL" id="KAH6646455.1"/>
    </source>
</evidence>
<dbReference type="SMART" id="SM00028">
    <property type="entry name" value="TPR"/>
    <property type="match status" value="3"/>
</dbReference>
<feature type="region of interest" description="Disordered" evidence="2">
    <location>
        <begin position="1"/>
        <end position="28"/>
    </location>
</feature>
<feature type="region of interest" description="Disordered" evidence="2">
    <location>
        <begin position="364"/>
        <end position="395"/>
    </location>
</feature>
<feature type="compositionally biased region" description="Acidic residues" evidence="2">
    <location>
        <begin position="371"/>
        <end position="395"/>
    </location>
</feature>
<reference evidence="3" key="1">
    <citation type="journal article" date="2021" name="Nat. Commun.">
        <title>Genetic determinants of endophytism in the Arabidopsis root mycobiome.</title>
        <authorList>
            <person name="Mesny F."/>
            <person name="Miyauchi S."/>
            <person name="Thiergart T."/>
            <person name="Pickel B."/>
            <person name="Atanasova L."/>
            <person name="Karlsson M."/>
            <person name="Huettel B."/>
            <person name="Barry K.W."/>
            <person name="Haridas S."/>
            <person name="Chen C."/>
            <person name="Bauer D."/>
            <person name="Andreopoulos W."/>
            <person name="Pangilinan J."/>
            <person name="LaButti K."/>
            <person name="Riley R."/>
            <person name="Lipzen A."/>
            <person name="Clum A."/>
            <person name="Drula E."/>
            <person name="Henrissat B."/>
            <person name="Kohler A."/>
            <person name="Grigoriev I.V."/>
            <person name="Martin F.M."/>
            <person name="Hacquard S."/>
        </authorList>
    </citation>
    <scope>NUCLEOTIDE SEQUENCE</scope>
    <source>
        <strain evidence="3">MPI-SDFR-AT-0073</strain>
    </source>
</reference>
<keyword evidence="1" id="KW-0802">TPR repeat</keyword>
<name>A0A9P8RN27_9PEZI</name>
<evidence type="ECO:0000256" key="1">
    <source>
        <dbReference type="PROSITE-ProRule" id="PRU00339"/>
    </source>
</evidence>
<keyword evidence="4" id="KW-1185">Reference proteome</keyword>
<dbReference type="Pfam" id="PF13424">
    <property type="entry name" value="TPR_12"/>
    <property type="match status" value="1"/>
</dbReference>
<proteinExistence type="predicted"/>
<dbReference type="EMBL" id="JAGPXC010000010">
    <property type="protein sequence ID" value="KAH6646455.1"/>
    <property type="molecule type" value="Genomic_DNA"/>
</dbReference>
<dbReference type="AlphaFoldDB" id="A0A9P8RN27"/>
<organism evidence="3 4">
    <name type="scientific">Truncatella angustata</name>
    <dbReference type="NCBI Taxonomy" id="152316"/>
    <lineage>
        <taxon>Eukaryota</taxon>
        <taxon>Fungi</taxon>
        <taxon>Dikarya</taxon>
        <taxon>Ascomycota</taxon>
        <taxon>Pezizomycotina</taxon>
        <taxon>Sordariomycetes</taxon>
        <taxon>Xylariomycetidae</taxon>
        <taxon>Amphisphaeriales</taxon>
        <taxon>Sporocadaceae</taxon>
        <taxon>Truncatella</taxon>
    </lineage>
</organism>
<dbReference type="OrthoDB" id="1914839at2759"/>
<evidence type="ECO:0000256" key="2">
    <source>
        <dbReference type="SAM" id="MobiDB-lite"/>
    </source>
</evidence>
<dbReference type="InterPro" id="IPR011990">
    <property type="entry name" value="TPR-like_helical_dom_sf"/>
</dbReference>
<feature type="repeat" description="TPR" evidence="1">
    <location>
        <begin position="74"/>
        <end position="107"/>
    </location>
</feature>
<dbReference type="GeneID" id="70127611"/>
<gene>
    <name evidence="3" type="ORF">BKA67DRAFT_526018</name>
</gene>
<evidence type="ECO:0000313" key="4">
    <source>
        <dbReference type="Proteomes" id="UP000758603"/>
    </source>
</evidence>
<dbReference type="InterPro" id="IPR019734">
    <property type="entry name" value="TPR_rpt"/>
</dbReference>
<dbReference type="PROSITE" id="PS50005">
    <property type="entry name" value="TPR"/>
    <property type="match status" value="1"/>
</dbReference>
<dbReference type="CDD" id="cd24142">
    <property type="entry name" value="ACL4-like"/>
    <property type="match status" value="1"/>
</dbReference>
<dbReference type="Proteomes" id="UP000758603">
    <property type="component" value="Unassembled WGS sequence"/>
</dbReference>
<dbReference type="RefSeq" id="XP_045952969.1">
    <property type="nucleotide sequence ID" value="XM_046098719.1"/>
</dbReference>
<accession>A0A9P8RN27</accession>